<comment type="caution">
    <text evidence="2">The sequence shown here is derived from an EMBL/GenBank/DDBJ whole genome shotgun (WGS) entry which is preliminary data.</text>
</comment>
<dbReference type="AlphaFoldDB" id="A0A834YML7"/>
<gene>
    <name evidence="2" type="ORF">HHK36_024066</name>
</gene>
<name>A0A834YML7_TETSI</name>
<dbReference type="GO" id="GO:0047262">
    <property type="term" value="F:polygalacturonate 4-alpha-galacturonosyltransferase activity"/>
    <property type="evidence" value="ECO:0007669"/>
    <property type="project" value="InterPro"/>
</dbReference>
<dbReference type="OrthoDB" id="1749019at2759"/>
<protein>
    <submittedName>
        <fullName evidence="2">Uncharacterized protein</fullName>
    </submittedName>
</protein>
<dbReference type="EMBL" id="JABCRI010000018">
    <property type="protein sequence ID" value="KAF8389550.1"/>
    <property type="molecule type" value="Genomic_DNA"/>
</dbReference>
<accession>A0A834YML7</accession>
<dbReference type="PANTHER" id="PTHR32116">
    <property type="entry name" value="GALACTURONOSYLTRANSFERASE 4-RELATED"/>
    <property type="match status" value="1"/>
</dbReference>
<proteinExistence type="predicted"/>
<evidence type="ECO:0000313" key="3">
    <source>
        <dbReference type="Proteomes" id="UP000655225"/>
    </source>
</evidence>
<feature type="coiled-coil region" evidence="1">
    <location>
        <begin position="9"/>
        <end position="43"/>
    </location>
</feature>
<dbReference type="InterPro" id="IPR029993">
    <property type="entry name" value="GAUT"/>
</dbReference>
<dbReference type="Proteomes" id="UP000655225">
    <property type="component" value="Unassembled WGS sequence"/>
</dbReference>
<keyword evidence="1" id="KW-0175">Coiled coil</keyword>
<keyword evidence="3" id="KW-1185">Reference proteome</keyword>
<sequence>MSSASDKMAERIVEVHADVQKKLEETNAEYKEKADQHRRLKVKSERVLSPACSPDHAKEPPLHVDEIDFRIFQISLTPYVAIAAREIFQSRFAPLGHLLQQPSRFICCNQLNADETGNQGLGHNHRIDAQTVKRVAVLHYYGNMKQCLELGIPKYKGHWKKFLKLEDQFMSECKLNLQYNRFSGNIPSALVTGLWMSALGVVGLALNLRAYGFVSQEIHAATQQFNSIRCWDSEKSGSAGHQL</sequence>
<organism evidence="2 3">
    <name type="scientific">Tetracentron sinense</name>
    <name type="common">Spur-leaf</name>
    <dbReference type="NCBI Taxonomy" id="13715"/>
    <lineage>
        <taxon>Eukaryota</taxon>
        <taxon>Viridiplantae</taxon>
        <taxon>Streptophyta</taxon>
        <taxon>Embryophyta</taxon>
        <taxon>Tracheophyta</taxon>
        <taxon>Spermatophyta</taxon>
        <taxon>Magnoliopsida</taxon>
        <taxon>Trochodendrales</taxon>
        <taxon>Trochodendraceae</taxon>
        <taxon>Tetracentron</taxon>
    </lineage>
</organism>
<evidence type="ECO:0000256" key="1">
    <source>
        <dbReference type="SAM" id="Coils"/>
    </source>
</evidence>
<evidence type="ECO:0000313" key="2">
    <source>
        <dbReference type="EMBL" id="KAF8389550.1"/>
    </source>
</evidence>
<reference evidence="2 3" key="1">
    <citation type="submission" date="2020-04" db="EMBL/GenBank/DDBJ databases">
        <title>Plant Genome Project.</title>
        <authorList>
            <person name="Zhang R.-G."/>
        </authorList>
    </citation>
    <scope>NUCLEOTIDE SEQUENCE [LARGE SCALE GENOMIC DNA]</scope>
    <source>
        <strain evidence="2">YNK0</strain>
        <tissue evidence="2">Leaf</tissue>
    </source>
</reference>
<dbReference type="PANTHER" id="PTHR32116:SF12">
    <property type="entry name" value="GALACTURONOSYLTRANSFERASE 7-RELATED"/>
    <property type="match status" value="1"/>
</dbReference>